<name>A0A2J6REZ7_HYAVF</name>
<keyword evidence="4" id="KW-1185">Reference proteome</keyword>
<dbReference type="EMBL" id="KZ613950">
    <property type="protein sequence ID" value="PMD37085.1"/>
    <property type="molecule type" value="Genomic_DNA"/>
</dbReference>
<accession>A0A2J6REZ7</accession>
<dbReference type="Proteomes" id="UP000235786">
    <property type="component" value="Unassembled WGS sequence"/>
</dbReference>
<reference evidence="3 4" key="1">
    <citation type="submission" date="2016-04" db="EMBL/GenBank/DDBJ databases">
        <title>A degradative enzymes factory behind the ericoid mycorrhizal symbiosis.</title>
        <authorList>
            <consortium name="DOE Joint Genome Institute"/>
            <person name="Martino E."/>
            <person name="Morin E."/>
            <person name="Grelet G."/>
            <person name="Kuo A."/>
            <person name="Kohler A."/>
            <person name="Daghino S."/>
            <person name="Barry K."/>
            <person name="Choi C."/>
            <person name="Cichocki N."/>
            <person name="Clum A."/>
            <person name="Copeland A."/>
            <person name="Hainaut M."/>
            <person name="Haridas S."/>
            <person name="Labutti K."/>
            <person name="Lindquist E."/>
            <person name="Lipzen A."/>
            <person name="Khouja H.-R."/>
            <person name="Murat C."/>
            <person name="Ohm R."/>
            <person name="Olson A."/>
            <person name="Spatafora J."/>
            <person name="Veneault-Fourrey C."/>
            <person name="Henrissat B."/>
            <person name="Grigoriev I."/>
            <person name="Martin F."/>
            <person name="Perotto S."/>
        </authorList>
    </citation>
    <scope>NUCLEOTIDE SEQUENCE [LARGE SCALE GENOMIC DNA]</scope>
    <source>
        <strain evidence="3 4">F</strain>
    </source>
</reference>
<evidence type="ECO:0000313" key="3">
    <source>
        <dbReference type="EMBL" id="PMD37085.1"/>
    </source>
</evidence>
<evidence type="ECO:0000259" key="2">
    <source>
        <dbReference type="Pfam" id="PF06985"/>
    </source>
</evidence>
<dbReference type="PANTHER" id="PTHR33112:SF16">
    <property type="entry name" value="HETEROKARYON INCOMPATIBILITY DOMAIN-CONTAINING PROTEIN"/>
    <property type="match status" value="1"/>
</dbReference>
<dbReference type="InterPro" id="IPR010730">
    <property type="entry name" value="HET"/>
</dbReference>
<protein>
    <submittedName>
        <fullName evidence="3">HET-domain-containing protein</fullName>
    </submittedName>
</protein>
<proteinExistence type="predicted"/>
<dbReference type="STRING" id="1149755.A0A2J6REZ7"/>
<dbReference type="Pfam" id="PF06985">
    <property type="entry name" value="HET"/>
    <property type="match status" value="1"/>
</dbReference>
<evidence type="ECO:0000313" key="4">
    <source>
        <dbReference type="Proteomes" id="UP000235786"/>
    </source>
</evidence>
<organism evidence="3 4">
    <name type="scientific">Hyaloscypha variabilis (strain UAMH 11265 / GT02V1 / F)</name>
    <name type="common">Meliniomyces variabilis</name>
    <dbReference type="NCBI Taxonomy" id="1149755"/>
    <lineage>
        <taxon>Eukaryota</taxon>
        <taxon>Fungi</taxon>
        <taxon>Dikarya</taxon>
        <taxon>Ascomycota</taxon>
        <taxon>Pezizomycotina</taxon>
        <taxon>Leotiomycetes</taxon>
        <taxon>Helotiales</taxon>
        <taxon>Hyaloscyphaceae</taxon>
        <taxon>Hyaloscypha</taxon>
        <taxon>Hyaloscypha variabilis</taxon>
    </lineage>
</organism>
<evidence type="ECO:0000256" key="1">
    <source>
        <dbReference type="SAM" id="MobiDB-lite"/>
    </source>
</evidence>
<dbReference type="PANTHER" id="PTHR33112">
    <property type="entry name" value="DOMAIN PROTEIN, PUTATIVE-RELATED"/>
    <property type="match status" value="1"/>
</dbReference>
<dbReference type="AlphaFoldDB" id="A0A2J6REZ7"/>
<feature type="region of interest" description="Disordered" evidence="1">
    <location>
        <begin position="1"/>
        <end position="41"/>
    </location>
</feature>
<gene>
    <name evidence="3" type="ORF">L207DRAFT_465157</name>
</gene>
<feature type="domain" description="Heterokaryon incompatibility" evidence="2">
    <location>
        <begin position="261"/>
        <end position="403"/>
    </location>
</feature>
<sequence length="770" mass="86608">MDEQKTKRPAGPQCDAMKLINGSRTNTAASSEDGGHQGNEPSNRQYLCKVCQSIKLQAPPYWQNEREGFSGQIIPHHPSYSMLLDSANFGCRFCIMIARALNSRSARGPDAVTPEDQKIYLLWYRVEGSTYRKGGRDKTWGELEGSREKMGVWKGDPSRVPADYLVGTWLAGGPLRVHAEKDTIASEYILTRPHPLSDSDETFDLIQGWIQRCCVEHSEGNVLECSLRTKELLPTRIIDLEPANGTSAPVLKITNGESGAYVTLSHCWGKNLRTKLTTANVEQWRRGIDLSTLPQSFRDAIIVTQRLHIRYLWIDALCILQDSTQDWQVESSKMGSIYLNSFLTIAAANSADCHTGFLSQQPPTPPPCKLDFVSPTSESGEVFVAFYDEPEEPLDSRGWCLQEILLGSRVLTYGTYQIFFECRQRYRISSTGTWKALPTTSIRSGARSIPGDIPNFPTGIKLGNPNSQKIRDVGGPRTLDEIKVALFLEWYAMIGSSEQRIDYSARSLTVQTDKLPAVSGLAHQVQAVVRSGYHAGLWADSIAYGLQWERRGLLQRPERWRSPSWSWASLDGAVNYSLQSHLLYRSGIDIIEIESIPAGQNLLGEVKSAHIILNGRVLSLSCVARDLPEEDTDVTYSKSVVKFYDTKAKYILMKKSSDEDSRALALFLQKMEEWSEETEVARRPNGMWERQPPSDCVGWCLFDLPEYYGQPVDCLRTSSMQDVPMGLLLRRIGPAGDFMRIGVWKANSNWMKSRMNLFWDTCVPTKIKLI</sequence>
<dbReference type="OrthoDB" id="5347061at2759"/>